<keyword evidence="3" id="KW-1185">Reference proteome</keyword>
<sequence>MSDFTGDFFLDPGITIKQETLSVDTMMNTSASVPIPLRRDISDYKDYGIDLENSQSPLYSDAGFTGQYQTPDIYETVNYWGSGRIVNTDELLKSEAFIHMDDDDIFQVDKADLIQGPTLAELNANDETLLESTYIPLGKNSSLIQRNTSHPSNNRVISASSCPPQSTLYDKDVDLPSSVPTGFLDSYNYKTPLSRLSPTSQNSSNSSIIQPASPLQVNSFQQKHSTLHDLLMKREHYNISPDRSLWDNQFLVGIPF</sequence>
<evidence type="ECO:0000256" key="1">
    <source>
        <dbReference type="SAM" id="MobiDB-lite"/>
    </source>
</evidence>
<accession>A0ABQ9JV33</accession>
<comment type="caution">
    <text evidence="2">The sequence shown here is derived from an EMBL/GenBank/DDBJ whole genome shotgun (WGS) entry which is preliminary data.</text>
</comment>
<protein>
    <submittedName>
        <fullName evidence="2">Uncharacterized protein</fullName>
    </submittedName>
</protein>
<organism evidence="2 3">
    <name type="scientific">Molorchus minor</name>
    <dbReference type="NCBI Taxonomy" id="1323400"/>
    <lineage>
        <taxon>Eukaryota</taxon>
        <taxon>Metazoa</taxon>
        <taxon>Ecdysozoa</taxon>
        <taxon>Arthropoda</taxon>
        <taxon>Hexapoda</taxon>
        <taxon>Insecta</taxon>
        <taxon>Pterygota</taxon>
        <taxon>Neoptera</taxon>
        <taxon>Endopterygota</taxon>
        <taxon>Coleoptera</taxon>
        <taxon>Polyphaga</taxon>
        <taxon>Cucujiformia</taxon>
        <taxon>Chrysomeloidea</taxon>
        <taxon>Cerambycidae</taxon>
        <taxon>Lamiinae</taxon>
        <taxon>Monochamini</taxon>
        <taxon>Molorchus</taxon>
    </lineage>
</organism>
<feature type="region of interest" description="Disordered" evidence="1">
    <location>
        <begin position="194"/>
        <end position="215"/>
    </location>
</feature>
<evidence type="ECO:0000313" key="3">
    <source>
        <dbReference type="Proteomes" id="UP001162164"/>
    </source>
</evidence>
<feature type="compositionally biased region" description="Low complexity" evidence="1">
    <location>
        <begin position="194"/>
        <end position="213"/>
    </location>
</feature>
<dbReference type="Proteomes" id="UP001162164">
    <property type="component" value="Unassembled WGS sequence"/>
</dbReference>
<evidence type="ECO:0000313" key="2">
    <source>
        <dbReference type="EMBL" id="KAJ8981262.1"/>
    </source>
</evidence>
<gene>
    <name evidence="2" type="ORF">NQ317_014573</name>
</gene>
<proteinExistence type="predicted"/>
<reference evidence="2" key="1">
    <citation type="journal article" date="2023" name="Insect Mol. Biol.">
        <title>Genome sequencing provides insights into the evolution of gene families encoding plant cell wall-degrading enzymes in longhorned beetles.</title>
        <authorList>
            <person name="Shin N.R."/>
            <person name="Okamura Y."/>
            <person name="Kirsch R."/>
            <person name="Pauchet Y."/>
        </authorList>
    </citation>
    <scope>NUCLEOTIDE SEQUENCE</scope>
    <source>
        <strain evidence="2">MMC_N1</strain>
    </source>
</reference>
<dbReference type="EMBL" id="JAPWTJ010000192">
    <property type="protein sequence ID" value="KAJ8981262.1"/>
    <property type="molecule type" value="Genomic_DNA"/>
</dbReference>
<name>A0ABQ9JV33_9CUCU</name>